<dbReference type="PANTHER" id="PTHR30543">
    <property type="entry name" value="CHROMATE REDUCTASE"/>
    <property type="match status" value="1"/>
</dbReference>
<evidence type="ECO:0000313" key="4">
    <source>
        <dbReference type="EMBL" id="USV55813.1"/>
    </source>
</evidence>
<dbReference type="AlphaFoldDB" id="A0AAE9MDK5"/>
<dbReference type="GO" id="GO:0005829">
    <property type="term" value="C:cytosol"/>
    <property type="evidence" value="ECO:0007669"/>
    <property type="project" value="TreeGrafter"/>
</dbReference>
<sequence length="190" mass="20925">MVKYKVGYFVGSLSSTSINRLLAEALVRLAPPELELIEIPIRDLPLYSQDYDADFPPVARKFKQSISEVDAVLFVTPEFNRSIPGGLKNAIDWASRPWGQNSFTRMPSAVIGTSPGAIGTAVAQQSLRGVLCFCNSPLMNTLEAYIQFKPGLITEGGQVTDDSTADFLRNYMNELHAFIVRVLTVLPRNA</sequence>
<dbReference type="SUPFAM" id="SSF52218">
    <property type="entry name" value="Flavoproteins"/>
    <property type="match status" value="1"/>
</dbReference>
<evidence type="ECO:0000256" key="2">
    <source>
        <dbReference type="ARBA" id="ARBA00022643"/>
    </source>
</evidence>
<dbReference type="Pfam" id="PF03358">
    <property type="entry name" value="FMN_red"/>
    <property type="match status" value="1"/>
</dbReference>
<name>A0AAE9MDK5_9GAMM</name>
<evidence type="ECO:0000313" key="5">
    <source>
        <dbReference type="Proteomes" id="UP001056890"/>
    </source>
</evidence>
<keyword evidence="5" id="KW-1185">Reference proteome</keyword>
<dbReference type="Proteomes" id="UP001056890">
    <property type="component" value="Chromosome"/>
</dbReference>
<gene>
    <name evidence="4" type="ORF">NHF51_10545</name>
</gene>
<dbReference type="PANTHER" id="PTHR30543:SF21">
    <property type="entry name" value="NAD(P)H-DEPENDENT FMN REDUCTASE LOT6"/>
    <property type="match status" value="1"/>
</dbReference>
<dbReference type="InterPro" id="IPR050712">
    <property type="entry name" value="NAD(P)H-dep_reductase"/>
</dbReference>
<keyword evidence="2" id="KW-0288">FMN</keyword>
<dbReference type="InterPro" id="IPR005025">
    <property type="entry name" value="FMN_Rdtase-like_dom"/>
</dbReference>
<keyword evidence="2" id="KW-0285">Flavoprotein</keyword>
<comment type="cofactor">
    <cofactor evidence="1">
        <name>FMN</name>
        <dbReference type="ChEBI" id="CHEBI:58210"/>
    </cofactor>
</comment>
<protein>
    <submittedName>
        <fullName evidence="4">NAD(P)H-dependent oxidoreductase</fullName>
    </submittedName>
</protein>
<dbReference type="Gene3D" id="3.40.50.360">
    <property type="match status" value="1"/>
</dbReference>
<dbReference type="GO" id="GO:0010181">
    <property type="term" value="F:FMN binding"/>
    <property type="evidence" value="ECO:0007669"/>
    <property type="project" value="TreeGrafter"/>
</dbReference>
<feature type="domain" description="NADPH-dependent FMN reductase-like" evidence="3">
    <location>
        <begin position="5"/>
        <end position="146"/>
    </location>
</feature>
<evidence type="ECO:0000259" key="3">
    <source>
        <dbReference type="Pfam" id="PF03358"/>
    </source>
</evidence>
<accession>A0AAE9MDK5</accession>
<dbReference type="InterPro" id="IPR029039">
    <property type="entry name" value="Flavoprotein-like_sf"/>
</dbReference>
<organism evidence="4 5">
    <name type="scientific">Aeromonas encheleia</name>
    <dbReference type="NCBI Taxonomy" id="73010"/>
    <lineage>
        <taxon>Bacteria</taxon>
        <taxon>Pseudomonadati</taxon>
        <taxon>Pseudomonadota</taxon>
        <taxon>Gammaproteobacteria</taxon>
        <taxon>Aeromonadales</taxon>
        <taxon>Aeromonadaceae</taxon>
        <taxon>Aeromonas</taxon>
    </lineage>
</organism>
<dbReference type="EMBL" id="CP099717">
    <property type="protein sequence ID" value="USV55813.1"/>
    <property type="molecule type" value="Genomic_DNA"/>
</dbReference>
<dbReference type="GO" id="GO:0016491">
    <property type="term" value="F:oxidoreductase activity"/>
    <property type="evidence" value="ECO:0007669"/>
    <property type="project" value="InterPro"/>
</dbReference>
<reference evidence="4" key="1">
    <citation type="submission" date="2022-06" db="EMBL/GenBank/DDBJ databases">
        <title>Complete Genome of Aeromonas sp. Strain SOD01 Isolated from an Urban Freshwater Stream.</title>
        <authorList>
            <person name="Williams L.E."/>
            <person name="Brysgel T."/>
            <person name="Capestro E.M."/>
            <person name="Foltz G.V."/>
            <person name="Gardner A.E."/>
            <person name="Ingrassia J."/>
            <person name="Peterson E."/>
            <person name="Arruda J."/>
            <person name="Flaherty I."/>
            <person name="Hunt M."/>
            <person name="Pappas G."/>
            <person name="Ramsaran S."/>
            <person name="Rocha M."/>
        </authorList>
    </citation>
    <scope>NUCLEOTIDE SEQUENCE</scope>
    <source>
        <strain evidence="4">SOD01</strain>
    </source>
</reference>
<evidence type="ECO:0000256" key="1">
    <source>
        <dbReference type="ARBA" id="ARBA00001917"/>
    </source>
</evidence>
<dbReference type="RefSeq" id="WP_042653708.1">
    <property type="nucleotide sequence ID" value="NZ_CAWMEL010000020.1"/>
</dbReference>
<proteinExistence type="predicted"/>